<keyword evidence="4" id="KW-0378">Hydrolase</keyword>
<dbReference type="InterPro" id="IPR038765">
    <property type="entry name" value="Papain-like_cys_pep_sf"/>
</dbReference>
<dbReference type="Pfam" id="PF01067">
    <property type="entry name" value="Calpain_III"/>
    <property type="match status" value="1"/>
</dbReference>
<dbReference type="PRINTS" id="PR00704">
    <property type="entry name" value="CALPAIN"/>
</dbReference>
<evidence type="ECO:0000256" key="5">
    <source>
        <dbReference type="ARBA" id="ARBA00022807"/>
    </source>
</evidence>
<dbReference type="InterPro" id="IPR018247">
    <property type="entry name" value="EF_Hand_1_Ca_BS"/>
</dbReference>
<sequence length="472" mass="54419">VDVVVDDRLPVQNGELVFVRSCQSDEFWMPLLEKAYAKLNGSYEAMNGGYMNEAFVDFTGGVGETYQLKMPNPELFKVIRTALTKRSLMGAHIKVSDMEGHTPEGLVKGHAYSITGVHKVGPGKKLKLLRLRNPWGKVEWNGRWSDRSPLWAGLDPKLQKSLQVRKEDGEFWMQMDDFLRYFDALEICSLTPDLLEEEKGLGWNVRSFQGRWSTGYTAGGCRNSFWMNPQYHVRLLEPDEADLRKQRLDPSCTLLVSLMQKDRRRDRKRGKDFLPIGFEILKARNVSQRRALLPSLRAMFWTSYVPMRDVTGRYRLPPGDYLIIPSTGYPMEESSFTLRIFTEKANKEIDDEIRADMRPLQVTAFQLIYSEQSGLLAKHLPSQHLNALPRNFQHCPQRGAVFTKYDVDRSGTMNIHEMQLALDAAGFHLNHQLRETITSKYRNRYLMIDFDSFLSCMLQLEAIFSKCRLPLG</sequence>
<evidence type="ECO:0000313" key="12">
    <source>
        <dbReference type="Proteomes" id="UP000694390"/>
    </source>
</evidence>
<reference evidence="11" key="2">
    <citation type="submission" date="2025-09" db="UniProtKB">
        <authorList>
            <consortium name="Ensembl"/>
        </authorList>
    </citation>
    <scope>IDENTIFICATION</scope>
</reference>
<dbReference type="InterPro" id="IPR033883">
    <property type="entry name" value="C2_III"/>
</dbReference>
<organism evidence="11 12">
    <name type="scientific">Gopherus evgoodei</name>
    <name type="common">Goodes thornscrub tortoise</name>
    <dbReference type="NCBI Taxonomy" id="1825980"/>
    <lineage>
        <taxon>Eukaryota</taxon>
        <taxon>Metazoa</taxon>
        <taxon>Chordata</taxon>
        <taxon>Craniata</taxon>
        <taxon>Vertebrata</taxon>
        <taxon>Euteleostomi</taxon>
        <taxon>Archelosauria</taxon>
        <taxon>Testudinata</taxon>
        <taxon>Testudines</taxon>
        <taxon>Cryptodira</taxon>
        <taxon>Durocryptodira</taxon>
        <taxon>Testudinoidea</taxon>
        <taxon>Testudinidae</taxon>
        <taxon>Gopherus</taxon>
    </lineage>
</organism>
<comment type="caution">
    <text evidence="8">Lacks conserved residue(s) required for the propagation of feature annotation.</text>
</comment>
<accession>A0A8C4Y7P4</accession>
<feature type="active site" evidence="7">
    <location>
        <position position="133"/>
    </location>
</feature>
<dbReference type="PANTHER" id="PTHR10183:SF280">
    <property type="entry name" value="CALPAIN-12"/>
    <property type="match status" value="1"/>
</dbReference>
<keyword evidence="3" id="KW-0479">Metal-binding</keyword>
<dbReference type="PROSITE" id="PS50203">
    <property type="entry name" value="CALPAIN_CAT"/>
    <property type="match status" value="1"/>
</dbReference>
<evidence type="ECO:0000256" key="4">
    <source>
        <dbReference type="ARBA" id="ARBA00022801"/>
    </source>
</evidence>
<dbReference type="Ensembl" id="ENSGEVT00005022377.1">
    <property type="protein sequence ID" value="ENSGEVP00005021309.1"/>
    <property type="gene ID" value="ENSGEVG00005015065.1"/>
</dbReference>
<dbReference type="OrthoDB" id="424753at2759"/>
<dbReference type="GeneTree" id="ENSGT00940000161901"/>
<evidence type="ECO:0000256" key="2">
    <source>
        <dbReference type="ARBA" id="ARBA00022670"/>
    </source>
</evidence>
<feature type="domain" description="Calpain catalytic" evidence="9">
    <location>
        <begin position="1"/>
        <end position="191"/>
    </location>
</feature>
<dbReference type="GO" id="GO:0006508">
    <property type="term" value="P:proteolysis"/>
    <property type="evidence" value="ECO:0007669"/>
    <property type="project" value="UniProtKB-KW"/>
</dbReference>
<dbReference type="GO" id="GO:0004198">
    <property type="term" value="F:calcium-dependent cysteine-type endopeptidase activity"/>
    <property type="evidence" value="ECO:0007669"/>
    <property type="project" value="InterPro"/>
</dbReference>
<evidence type="ECO:0000256" key="7">
    <source>
        <dbReference type="PIRSR" id="PIRSR622684-1"/>
    </source>
</evidence>
<dbReference type="SUPFAM" id="SSF49758">
    <property type="entry name" value="Calpain large subunit, middle domain (domain III)"/>
    <property type="match status" value="1"/>
</dbReference>
<dbReference type="InterPro" id="IPR011992">
    <property type="entry name" value="EF-hand-dom_pair"/>
</dbReference>
<dbReference type="SUPFAM" id="SSF47473">
    <property type="entry name" value="EF-hand"/>
    <property type="match status" value="1"/>
</dbReference>
<reference evidence="11" key="1">
    <citation type="submission" date="2025-08" db="UniProtKB">
        <authorList>
            <consortium name="Ensembl"/>
        </authorList>
    </citation>
    <scope>IDENTIFICATION</scope>
</reference>
<dbReference type="Proteomes" id="UP000694390">
    <property type="component" value="Unassembled WGS sequence"/>
</dbReference>
<evidence type="ECO:0000256" key="1">
    <source>
        <dbReference type="ARBA" id="ARBA00007623"/>
    </source>
</evidence>
<evidence type="ECO:0000259" key="9">
    <source>
        <dbReference type="PROSITE" id="PS50203"/>
    </source>
</evidence>
<proteinExistence type="inferred from homology"/>
<dbReference type="SMART" id="SM00230">
    <property type="entry name" value="CysPc"/>
    <property type="match status" value="1"/>
</dbReference>
<dbReference type="GO" id="GO:0005509">
    <property type="term" value="F:calcium ion binding"/>
    <property type="evidence" value="ECO:0007669"/>
    <property type="project" value="InterPro"/>
</dbReference>
<keyword evidence="12" id="KW-1185">Reference proteome</keyword>
<name>A0A8C4Y7P4_9SAUR</name>
<dbReference type="InterPro" id="IPR002048">
    <property type="entry name" value="EF_hand_dom"/>
</dbReference>
<dbReference type="SUPFAM" id="SSF54001">
    <property type="entry name" value="Cysteine proteinases"/>
    <property type="match status" value="1"/>
</dbReference>
<dbReference type="PANTHER" id="PTHR10183">
    <property type="entry name" value="CALPAIN"/>
    <property type="match status" value="1"/>
</dbReference>
<feature type="active site" evidence="7">
    <location>
        <position position="110"/>
    </location>
</feature>
<evidence type="ECO:0000313" key="11">
    <source>
        <dbReference type="Ensembl" id="ENSGEVP00005021309.1"/>
    </source>
</evidence>
<evidence type="ECO:0000256" key="3">
    <source>
        <dbReference type="ARBA" id="ARBA00022723"/>
    </source>
</evidence>
<dbReference type="FunFam" id="3.90.70.10:FF:000001">
    <property type="entry name" value="Calpain-1 catalytic subunit"/>
    <property type="match status" value="1"/>
</dbReference>
<evidence type="ECO:0000256" key="8">
    <source>
        <dbReference type="PROSITE-ProRule" id="PRU00239"/>
    </source>
</evidence>
<gene>
    <name evidence="11" type="primary">CAPN12</name>
</gene>
<keyword evidence="6" id="KW-0106">Calcium</keyword>
<dbReference type="InterPro" id="IPR022684">
    <property type="entry name" value="Calpain_cysteine_protease"/>
</dbReference>
<evidence type="ECO:0000256" key="6">
    <source>
        <dbReference type="ARBA" id="ARBA00022837"/>
    </source>
</evidence>
<dbReference type="InterPro" id="IPR001300">
    <property type="entry name" value="Peptidase_C2_calpain_cat"/>
</dbReference>
<dbReference type="PROSITE" id="PS00018">
    <property type="entry name" value="EF_HAND_1"/>
    <property type="match status" value="1"/>
</dbReference>
<evidence type="ECO:0000259" key="10">
    <source>
        <dbReference type="PROSITE" id="PS50222"/>
    </source>
</evidence>
<dbReference type="GO" id="GO:0005737">
    <property type="term" value="C:cytoplasm"/>
    <property type="evidence" value="ECO:0007669"/>
    <property type="project" value="TreeGrafter"/>
</dbReference>
<dbReference type="Pfam" id="PF00648">
    <property type="entry name" value="Peptidase_C2"/>
    <property type="match status" value="1"/>
</dbReference>
<keyword evidence="5" id="KW-0788">Thiol protease</keyword>
<dbReference type="AlphaFoldDB" id="A0A8C4Y7P4"/>
<keyword evidence="2" id="KW-0645">Protease</keyword>
<dbReference type="PROSITE" id="PS50222">
    <property type="entry name" value="EF_HAND_2"/>
    <property type="match status" value="1"/>
</dbReference>
<dbReference type="SMART" id="SM00720">
    <property type="entry name" value="calpain_III"/>
    <property type="match status" value="1"/>
</dbReference>
<dbReference type="Gene3D" id="2.60.120.380">
    <property type="match status" value="1"/>
</dbReference>
<feature type="domain" description="EF-hand" evidence="10">
    <location>
        <begin position="400"/>
        <end position="428"/>
    </location>
</feature>
<dbReference type="Gene3D" id="1.10.238.10">
    <property type="entry name" value="EF-hand"/>
    <property type="match status" value="1"/>
</dbReference>
<protein>
    <submittedName>
        <fullName evidence="11">Calpain 12</fullName>
    </submittedName>
</protein>
<comment type="similarity">
    <text evidence="1">Belongs to the peptidase C2 family.</text>
</comment>
<dbReference type="InterPro" id="IPR022683">
    <property type="entry name" value="Calpain_III"/>
</dbReference>
<dbReference type="CDD" id="cd00214">
    <property type="entry name" value="Calpain_III"/>
    <property type="match status" value="1"/>
</dbReference>
<dbReference type="InterPro" id="IPR036213">
    <property type="entry name" value="Calpain_III_sf"/>
</dbReference>
<dbReference type="CDD" id="cd00044">
    <property type="entry name" value="CysPc"/>
    <property type="match status" value="1"/>
</dbReference>
<dbReference type="InterPro" id="IPR022682">
    <property type="entry name" value="Calpain_domain_III"/>
</dbReference>
<dbReference type="FunFam" id="2.60.120.380:FF:000011">
    <property type="entry name" value="Calpain 12"/>
    <property type="match status" value="1"/>
</dbReference>
<dbReference type="Gene3D" id="3.90.70.10">
    <property type="entry name" value="Cysteine proteinases"/>
    <property type="match status" value="1"/>
</dbReference>